<name>G0MSC1_CAEBE</name>
<dbReference type="OrthoDB" id="5816650at2759"/>
<dbReference type="eggNOG" id="ENOG502TG8S">
    <property type="taxonomic scope" value="Eukaryota"/>
</dbReference>
<evidence type="ECO:0000256" key="1">
    <source>
        <dbReference type="SAM" id="MobiDB-lite"/>
    </source>
</evidence>
<feature type="compositionally biased region" description="Polar residues" evidence="1">
    <location>
        <begin position="351"/>
        <end position="365"/>
    </location>
</feature>
<sequence>MTENGGDIRDNSKNHSRRPLWSNFDKWIDEEPSTSRVQFEKVKSALLVHCEYIAILYNQIVHDGNGDFNSLNQPFVKFMNIANEAPFLNSTADFPSSNVFDVLSNIFSTQFGDDVGIINDLLKEKLSTLLTPEVDWKKLRFDIHIVRSVYWQLLFTLRLAPVETEGQSEDTMTYDDNRAKLMFGSLIVAILVSIGYVDDTACFFKFSNFVDVDDVAKHLTSLISSAHFRTLAQFFLVGLNIMLKYKEDGNRVTTTSERPHSDSTNKEDEQERLLSESVNDWMKNFGQTYDDIQRRWEANTLNLLTNGFIKPPENSKIVQKNVRPRKSAPTVLTRKRKTEDSRVSADLRKLQPTQQHAPASSQNPQTDRHSKREKIQKSPKKQRDVRRKRPVSPLRLPINELPSTSAATAPKPRIVHPTADDVGLVEPIYIKQADILKVFKDEVERRRKNGSNRTEDAQRVNQAVFKNYDQIHLLNQLVGEASPRSMKAEQATVMQRMKKKWRRGNSDESIDEEEPSEDKEEDEDYEQEKSIPAVKEKKLKAGKRFAKKWKRQY</sequence>
<evidence type="ECO:0000313" key="2">
    <source>
        <dbReference type="EMBL" id="EGT42661.1"/>
    </source>
</evidence>
<reference evidence="3" key="1">
    <citation type="submission" date="2011-07" db="EMBL/GenBank/DDBJ databases">
        <authorList>
            <consortium name="Caenorhabditis brenneri Sequencing and Analysis Consortium"/>
            <person name="Wilson R.K."/>
        </authorList>
    </citation>
    <scope>NUCLEOTIDE SEQUENCE [LARGE SCALE GENOMIC DNA]</scope>
    <source>
        <strain evidence="3">PB2801</strain>
    </source>
</reference>
<dbReference type="Proteomes" id="UP000008068">
    <property type="component" value="Unassembled WGS sequence"/>
</dbReference>
<evidence type="ECO:0000313" key="3">
    <source>
        <dbReference type="Proteomes" id="UP000008068"/>
    </source>
</evidence>
<feature type="region of interest" description="Disordered" evidence="1">
    <location>
        <begin position="307"/>
        <end position="414"/>
    </location>
</feature>
<proteinExistence type="predicted"/>
<feature type="region of interest" description="Disordered" evidence="1">
    <location>
        <begin position="485"/>
        <end position="533"/>
    </location>
</feature>
<accession>G0MSC1</accession>
<keyword evidence="3" id="KW-1185">Reference proteome</keyword>
<dbReference type="EMBL" id="GL379809">
    <property type="protein sequence ID" value="EGT42661.1"/>
    <property type="molecule type" value="Genomic_DNA"/>
</dbReference>
<gene>
    <name evidence="2" type="ORF">CAEBREN_21712</name>
</gene>
<dbReference type="InParanoid" id="G0MSC1"/>
<feature type="compositionally biased region" description="Basic and acidic residues" evidence="1">
    <location>
        <begin position="257"/>
        <end position="271"/>
    </location>
</feature>
<protein>
    <submittedName>
        <fullName evidence="2">Uncharacterized protein</fullName>
    </submittedName>
</protein>
<dbReference type="HOGENOM" id="CLU_492778_0_0_1"/>
<feature type="compositionally biased region" description="Acidic residues" evidence="1">
    <location>
        <begin position="508"/>
        <end position="526"/>
    </location>
</feature>
<organism evidence="3">
    <name type="scientific">Caenorhabditis brenneri</name>
    <name type="common">Nematode worm</name>
    <dbReference type="NCBI Taxonomy" id="135651"/>
    <lineage>
        <taxon>Eukaryota</taxon>
        <taxon>Metazoa</taxon>
        <taxon>Ecdysozoa</taxon>
        <taxon>Nematoda</taxon>
        <taxon>Chromadorea</taxon>
        <taxon>Rhabditida</taxon>
        <taxon>Rhabditina</taxon>
        <taxon>Rhabditomorpha</taxon>
        <taxon>Rhabditoidea</taxon>
        <taxon>Rhabditidae</taxon>
        <taxon>Peloderinae</taxon>
        <taxon>Caenorhabditis</taxon>
    </lineage>
</organism>
<feature type="compositionally biased region" description="Basic and acidic residues" evidence="1">
    <location>
        <begin position="366"/>
        <end position="376"/>
    </location>
</feature>
<dbReference type="OMA" id="VRSVYWQ"/>
<dbReference type="AlphaFoldDB" id="G0MSC1"/>
<feature type="compositionally biased region" description="Basic residues" evidence="1">
    <location>
        <begin position="377"/>
        <end position="390"/>
    </location>
</feature>
<feature type="region of interest" description="Disordered" evidence="1">
    <location>
        <begin position="251"/>
        <end position="271"/>
    </location>
</feature>
<dbReference type="FunCoup" id="G0MSC1">
    <property type="interactions" value="1296"/>
</dbReference>
<feature type="compositionally biased region" description="Basic and acidic residues" evidence="1">
    <location>
        <begin position="337"/>
        <end position="349"/>
    </location>
</feature>